<protein>
    <submittedName>
        <fullName evidence="5">Protein NDR1-like</fullName>
    </submittedName>
</protein>
<evidence type="ECO:0000256" key="2">
    <source>
        <dbReference type="ARBA" id="ARBA00023136"/>
    </source>
</evidence>
<accession>A0A9R0IVM0</accession>
<proteinExistence type="predicted"/>
<comment type="subcellular location">
    <subcellularLocation>
        <location evidence="1">Membrane</location>
    </subcellularLocation>
</comment>
<evidence type="ECO:0000313" key="5">
    <source>
        <dbReference type="RefSeq" id="XP_021856453.2"/>
    </source>
</evidence>
<dbReference type="AlphaFoldDB" id="A0A9R0IVM0"/>
<dbReference type="PANTHER" id="PTHR31415">
    <property type="entry name" value="OS05G0367900 PROTEIN"/>
    <property type="match status" value="1"/>
</dbReference>
<evidence type="ECO:0000313" key="4">
    <source>
        <dbReference type="Proteomes" id="UP000813463"/>
    </source>
</evidence>
<organism evidence="4 5">
    <name type="scientific">Spinacia oleracea</name>
    <name type="common">Spinach</name>
    <dbReference type="NCBI Taxonomy" id="3562"/>
    <lineage>
        <taxon>Eukaryota</taxon>
        <taxon>Viridiplantae</taxon>
        <taxon>Streptophyta</taxon>
        <taxon>Embryophyta</taxon>
        <taxon>Tracheophyta</taxon>
        <taxon>Spermatophyta</taxon>
        <taxon>Magnoliopsida</taxon>
        <taxon>eudicotyledons</taxon>
        <taxon>Gunneridae</taxon>
        <taxon>Pentapetalae</taxon>
        <taxon>Caryophyllales</taxon>
        <taxon>Chenopodiaceae</taxon>
        <taxon>Chenopodioideae</taxon>
        <taxon>Anserineae</taxon>
        <taxon>Spinacia</taxon>
    </lineage>
</organism>
<gene>
    <name evidence="5" type="primary">LOC110795741</name>
</gene>
<reference evidence="5" key="2">
    <citation type="submission" date="2025-08" db="UniProtKB">
        <authorList>
            <consortium name="RefSeq"/>
        </authorList>
    </citation>
    <scope>IDENTIFICATION</scope>
    <source>
        <tissue evidence="5">Leaf</tissue>
    </source>
</reference>
<sequence length="206" mass="24029">MVKVKQGCCCTSFIILTIIGLCIWFAIRPRIPICTIEEFTVFNIQQTVNSTYNNTIYYDLKVKNRNTDDVGIYYDTLNVTFYYKRNIDSFPVEIGDATFSPFYLRRSRSTHRVGSIGSIGINWERETTPRLPPVMFRVELLTTLRYRKPFWKSKRYHLLVGADLKVNGKGVLVNRGVKLRSKAGRNNMISFWWVAMLGILIFMLSW</sequence>
<evidence type="ECO:0000256" key="1">
    <source>
        <dbReference type="ARBA" id="ARBA00004370"/>
    </source>
</evidence>
<keyword evidence="3" id="KW-0812">Transmembrane</keyword>
<evidence type="ECO:0000256" key="3">
    <source>
        <dbReference type="SAM" id="Phobius"/>
    </source>
</evidence>
<dbReference type="Proteomes" id="UP000813463">
    <property type="component" value="Chromosome 4"/>
</dbReference>
<reference evidence="4" key="1">
    <citation type="journal article" date="2021" name="Nat. Commun.">
        <title>Genomic analyses provide insights into spinach domestication and the genetic basis of agronomic traits.</title>
        <authorList>
            <person name="Cai X."/>
            <person name="Sun X."/>
            <person name="Xu C."/>
            <person name="Sun H."/>
            <person name="Wang X."/>
            <person name="Ge C."/>
            <person name="Zhang Z."/>
            <person name="Wang Q."/>
            <person name="Fei Z."/>
            <person name="Jiao C."/>
            <person name="Wang Q."/>
        </authorList>
    </citation>
    <scope>NUCLEOTIDE SEQUENCE [LARGE SCALE GENOMIC DNA]</scope>
    <source>
        <strain evidence="4">cv. Varoflay</strain>
    </source>
</reference>
<keyword evidence="2 3" id="KW-0472">Membrane</keyword>
<dbReference type="GeneID" id="110795741"/>
<feature type="transmembrane region" description="Helical" evidence="3">
    <location>
        <begin position="7"/>
        <end position="27"/>
    </location>
</feature>
<dbReference type="GO" id="GO:0009506">
    <property type="term" value="C:plasmodesma"/>
    <property type="evidence" value="ECO:0000318"/>
    <property type="project" value="GO_Central"/>
</dbReference>
<dbReference type="PANTHER" id="PTHR31415:SF52">
    <property type="entry name" value="LATE EMBRYOGENESIS ABUNDANT (LEA) HYDROXYPROLINE-RICH GLYCOPROTEIN FAMILY-RELATED"/>
    <property type="match status" value="1"/>
</dbReference>
<keyword evidence="4" id="KW-1185">Reference proteome</keyword>
<name>A0A9R0IVM0_SPIOL</name>
<dbReference type="GO" id="GO:0098542">
    <property type="term" value="P:defense response to other organism"/>
    <property type="evidence" value="ECO:0007669"/>
    <property type="project" value="InterPro"/>
</dbReference>
<feature type="transmembrane region" description="Helical" evidence="3">
    <location>
        <begin position="188"/>
        <end position="205"/>
    </location>
</feature>
<keyword evidence="3" id="KW-1133">Transmembrane helix</keyword>
<dbReference type="RefSeq" id="XP_021856453.2">
    <property type="nucleotide sequence ID" value="XM_022000761.2"/>
</dbReference>
<dbReference type="GO" id="GO:0005886">
    <property type="term" value="C:plasma membrane"/>
    <property type="evidence" value="ECO:0000318"/>
    <property type="project" value="GO_Central"/>
</dbReference>
<dbReference type="InterPro" id="IPR044839">
    <property type="entry name" value="NDR1-like"/>
</dbReference>
<dbReference type="KEGG" id="soe:110795741"/>